<keyword evidence="1" id="KW-0812">Transmembrane</keyword>
<keyword evidence="1" id="KW-1133">Transmembrane helix</keyword>
<feature type="transmembrane region" description="Helical" evidence="1">
    <location>
        <begin position="6"/>
        <end position="32"/>
    </location>
</feature>
<organism evidence="2 3">
    <name type="scientific">Ascaris lumbricoides</name>
    <name type="common">Giant roundworm</name>
    <dbReference type="NCBI Taxonomy" id="6252"/>
    <lineage>
        <taxon>Eukaryota</taxon>
        <taxon>Metazoa</taxon>
        <taxon>Ecdysozoa</taxon>
        <taxon>Nematoda</taxon>
        <taxon>Chromadorea</taxon>
        <taxon>Rhabditida</taxon>
        <taxon>Spirurina</taxon>
        <taxon>Ascaridomorpha</taxon>
        <taxon>Ascaridoidea</taxon>
        <taxon>Ascarididae</taxon>
        <taxon>Ascaris</taxon>
    </lineage>
</organism>
<evidence type="ECO:0000313" key="3">
    <source>
        <dbReference type="WBParaSite" id="ALUE_0002125101-mRNA-1"/>
    </source>
</evidence>
<dbReference type="InterPro" id="IPR036259">
    <property type="entry name" value="MFS_trans_sf"/>
</dbReference>
<evidence type="ECO:0000313" key="2">
    <source>
        <dbReference type="Proteomes" id="UP000036681"/>
    </source>
</evidence>
<reference evidence="3" key="1">
    <citation type="submission" date="2017-02" db="UniProtKB">
        <authorList>
            <consortium name="WormBaseParasite"/>
        </authorList>
    </citation>
    <scope>IDENTIFICATION</scope>
</reference>
<dbReference type="AlphaFoldDB" id="A0A0M3IR73"/>
<dbReference type="Gene3D" id="1.20.1250.20">
    <property type="entry name" value="MFS general substrate transporter like domains"/>
    <property type="match status" value="1"/>
</dbReference>
<accession>A0A0M3IR73</accession>
<keyword evidence="1" id="KW-0472">Membrane</keyword>
<dbReference type="WBParaSite" id="ALUE_0002125101-mRNA-1">
    <property type="protein sequence ID" value="ALUE_0002125101-mRNA-1"/>
    <property type="gene ID" value="ALUE_0002125101"/>
</dbReference>
<keyword evidence="2" id="KW-1185">Reference proteome</keyword>
<evidence type="ECO:0000256" key="1">
    <source>
        <dbReference type="SAM" id="Phobius"/>
    </source>
</evidence>
<sequence>ISAILTLYVINILALNATNATILFHAFIVLCYTSPLLGSTLADGYIGKFWLVFHR</sequence>
<name>A0A0M3IR73_ASCLU</name>
<protein>
    <submittedName>
        <fullName evidence="3">MFS domain-containing protein</fullName>
    </submittedName>
</protein>
<proteinExistence type="predicted"/>
<dbReference type="Proteomes" id="UP000036681">
    <property type="component" value="Unplaced"/>
</dbReference>